<organism evidence="8 9">
    <name type="scientific">Uabimicrobium amorphum</name>
    <dbReference type="NCBI Taxonomy" id="2596890"/>
    <lineage>
        <taxon>Bacteria</taxon>
        <taxon>Pseudomonadati</taxon>
        <taxon>Planctomycetota</taxon>
        <taxon>Candidatus Uabimicrobiia</taxon>
        <taxon>Candidatus Uabimicrobiales</taxon>
        <taxon>Candidatus Uabimicrobiaceae</taxon>
        <taxon>Candidatus Uabimicrobium</taxon>
    </lineage>
</organism>
<dbReference type="SUPFAM" id="SSF56112">
    <property type="entry name" value="Protein kinase-like (PK-like)"/>
    <property type="match status" value="1"/>
</dbReference>
<dbReference type="Gene3D" id="1.25.40.10">
    <property type="entry name" value="Tetratricopeptide repeat domain"/>
    <property type="match status" value="2"/>
</dbReference>
<evidence type="ECO:0000259" key="7">
    <source>
        <dbReference type="PROSITE" id="PS50011"/>
    </source>
</evidence>
<keyword evidence="6" id="KW-1133">Transmembrane helix</keyword>
<keyword evidence="2 5" id="KW-0547">Nucleotide-binding</keyword>
<dbReference type="InterPro" id="IPR017441">
    <property type="entry name" value="Protein_kinase_ATP_BS"/>
</dbReference>
<protein>
    <submittedName>
        <fullName evidence="8">Protein kinase</fullName>
    </submittedName>
</protein>
<dbReference type="InterPro" id="IPR011009">
    <property type="entry name" value="Kinase-like_dom_sf"/>
</dbReference>
<evidence type="ECO:0000256" key="1">
    <source>
        <dbReference type="ARBA" id="ARBA00022679"/>
    </source>
</evidence>
<dbReference type="InterPro" id="IPR000719">
    <property type="entry name" value="Prot_kinase_dom"/>
</dbReference>
<dbReference type="KEGG" id="uam:UABAM_00539"/>
<dbReference type="GO" id="GO:0005524">
    <property type="term" value="F:ATP binding"/>
    <property type="evidence" value="ECO:0007669"/>
    <property type="project" value="UniProtKB-UniRule"/>
</dbReference>
<keyword evidence="6" id="KW-0812">Transmembrane</keyword>
<evidence type="ECO:0000256" key="6">
    <source>
        <dbReference type="SAM" id="Phobius"/>
    </source>
</evidence>
<proteinExistence type="predicted"/>
<dbReference type="Pfam" id="PF00069">
    <property type="entry name" value="Pkinase"/>
    <property type="match status" value="1"/>
</dbReference>
<dbReference type="PROSITE" id="PS00108">
    <property type="entry name" value="PROTEIN_KINASE_ST"/>
    <property type="match status" value="1"/>
</dbReference>
<dbReference type="InterPro" id="IPR008271">
    <property type="entry name" value="Ser/Thr_kinase_AS"/>
</dbReference>
<feature type="domain" description="Protein kinase" evidence="7">
    <location>
        <begin position="18"/>
        <end position="279"/>
    </location>
</feature>
<dbReference type="Gene3D" id="1.10.510.10">
    <property type="entry name" value="Transferase(Phosphotransferase) domain 1"/>
    <property type="match status" value="1"/>
</dbReference>
<dbReference type="PROSITE" id="PS00107">
    <property type="entry name" value="PROTEIN_KINASE_ATP"/>
    <property type="match status" value="1"/>
</dbReference>
<feature type="transmembrane region" description="Helical" evidence="6">
    <location>
        <begin position="294"/>
        <end position="312"/>
    </location>
</feature>
<evidence type="ECO:0000256" key="2">
    <source>
        <dbReference type="ARBA" id="ARBA00022741"/>
    </source>
</evidence>
<dbReference type="InterPro" id="IPR016024">
    <property type="entry name" value="ARM-type_fold"/>
</dbReference>
<dbReference type="Gene3D" id="3.30.200.20">
    <property type="entry name" value="Phosphorylase Kinase, domain 1"/>
    <property type="match status" value="1"/>
</dbReference>
<evidence type="ECO:0000256" key="3">
    <source>
        <dbReference type="ARBA" id="ARBA00022777"/>
    </source>
</evidence>
<reference evidence="8 9" key="1">
    <citation type="submission" date="2019-08" db="EMBL/GenBank/DDBJ databases">
        <title>Complete genome sequence of Candidatus Uab amorphum.</title>
        <authorList>
            <person name="Shiratori T."/>
            <person name="Suzuki S."/>
            <person name="Kakizawa Y."/>
            <person name="Ishida K."/>
        </authorList>
    </citation>
    <scope>NUCLEOTIDE SEQUENCE [LARGE SCALE GENOMIC DNA]</scope>
    <source>
        <strain evidence="8 9">SRT547</strain>
    </source>
</reference>
<dbReference type="EMBL" id="AP019860">
    <property type="protein sequence ID" value="BBM82196.1"/>
    <property type="molecule type" value="Genomic_DNA"/>
</dbReference>
<evidence type="ECO:0000313" key="9">
    <source>
        <dbReference type="Proteomes" id="UP000326354"/>
    </source>
</evidence>
<dbReference type="PROSITE" id="PS50011">
    <property type="entry name" value="PROTEIN_KINASE_DOM"/>
    <property type="match status" value="1"/>
</dbReference>
<keyword evidence="3 8" id="KW-0418">Kinase</keyword>
<dbReference type="OrthoDB" id="258731at2"/>
<dbReference type="RefSeq" id="WP_151966448.1">
    <property type="nucleotide sequence ID" value="NZ_AP019860.1"/>
</dbReference>
<keyword evidence="1" id="KW-0808">Transferase</keyword>
<feature type="binding site" evidence="5">
    <location>
        <position position="47"/>
    </location>
    <ligand>
        <name>ATP</name>
        <dbReference type="ChEBI" id="CHEBI:30616"/>
    </ligand>
</feature>
<dbReference type="SUPFAM" id="SSF48452">
    <property type="entry name" value="TPR-like"/>
    <property type="match status" value="1"/>
</dbReference>
<dbReference type="CDD" id="cd14014">
    <property type="entry name" value="STKc_PknB_like"/>
    <property type="match status" value="1"/>
</dbReference>
<sequence>MDDYQTKELPSDNTWHGYQIIKEIGRGGMGCVYKAFQTELKRTVALKITLTASSQTSNRRFVREMKIAAQLDHPNICKIYDAGIIDDKKYMVMDYIEGLSLKEYLKQHDLSVEEKIRLMMKICAALSYAHQRKIVHRDLKPENIMMDKNNEPIVIDFGLARRVDSSEFDLTKTGDVVGTPYYMAPEQIAGLRKNITHQVDIYAMGVILYEVLTGKRMMEGANVFEVMCRIHDRNYVPLRVQNPELSRDLQTIWEKATYPERKYRYANIDLLSLDLQAFLNNKRVKKSPHKQMRMLSYGLAILCITMITFLFMPRNDRLLVNIKLSRAAKERLQERLRYFEAILTHIDKREFDVAEHKYKARRLSPSQYITLVKELYEKNEYDRAFALLSEVEDRVVAKYYKAIILYHKQQYKLAEKILRKLPGYANKNYYLGLCLYHIARKYNKFDLFGEVLTLLEKKKYQDDINVLVALAAIHRYRKSQVAKEYFQKCVAKEPFAAKHSVPLARIYIQENRHYDAFVLIRKILDSDNTLNAYEVLHEIPYYEPTLNRFCYQTVVNGFFRDIQLHTPHLFLQQCVAVQQGYRERYTSWLRLQVPQQSSLATIFDKLPNASLEVQKLLKKAMMNLRYSRNFHQQIENFIAQDITPQIENFLREVQKQARREKDKEIMAMILYRLARIEQNRAWSQSEWRHSDMDTLFHYVLSNGTSVFEKYLLVKGILHFYGVAPLIKILHDDGKDAILRTIVAATFREYHLAAKIDVFFQLPQMQERISSAREQEFFKILIARSMYVTHAYKHLDTFYRKINYKERRTEVSRKERDLLLYLMTDSSLKVRVIAAGSLHGLMDERQDAKTVKMSRDVLTRWGMRATQNVVRAYSHFIFWQKKQVIQPEYLPLYRAGLQDPSMEVKKTVLGFHLKVGSYIPKISKELEKCLTLSPEIRRLALFALVMNKRSKKLIFEEKFYPSIAKDFLPVEHSMVFLTTLYRIMDDFKSTNKIDFSTIKKLIDFMNYTKTYIHSLPPSSQCMISYILTMFNVHTDHAYLDKINDPFLLSYLLFQLQQEAIFSNQMPKGFVKSPTLKERKDIAKEYLKYPHAKVKQFATTSYISLGDENVGKNYVRIAKKWPKLKRFVALGIRGFTERRWLKKVKVGPTVAMWSSAETLYVKSLRQTHQFLNSAKNSHEKNKAMRWFDLMCSLDPKGDKYFFERAYFFNQKDALADVNKAMEINQDYRAGYLKLYYSLEGLTIAIRRRENTDLYLQKLRKQSLHPSLFSEVANAYVIVGKLEEALSVYERNFFATQGNFELFSEIFTRDLQMVNIYLKQKDRKTATVMLEYLYQIFRRGNYTTNKRQKFFVKMVKEKLPNFVPFIDNWSQEREVLE</sequence>
<evidence type="ECO:0000313" key="8">
    <source>
        <dbReference type="EMBL" id="BBM82196.1"/>
    </source>
</evidence>
<name>A0A5S9IIP4_UABAM</name>
<dbReference type="GO" id="GO:0004674">
    <property type="term" value="F:protein serine/threonine kinase activity"/>
    <property type="evidence" value="ECO:0007669"/>
    <property type="project" value="TreeGrafter"/>
</dbReference>
<dbReference type="PANTHER" id="PTHR43289">
    <property type="entry name" value="MITOGEN-ACTIVATED PROTEIN KINASE KINASE KINASE 20-RELATED"/>
    <property type="match status" value="1"/>
</dbReference>
<gene>
    <name evidence="8" type="ORF">UABAM_00539</name>
</gene>
<evidence type="ECO:0000256" key="4">
    <source>
        <dbReference type="ARBA" id="ARBA00022840"/>
    </source>
</evidence>
<dbReference type="PANTHER" id="PTHR43289:SF34">
    <property type="entry name" value="SERINE_THREONINE-PROTEIN KINASE YBDM-RELATED"/>
    <property type="match status" value="1"/>
</dbReference>
<dbReference type="InterPro" id="IPR011990">
    <property type="entry name" value="TPR-like_helical_dom_sf"/>
</dbReference>
<dbReference type="SMART" id="SM00220">
    <property type="entry name" value="S_TKc"/>
    <property type="match status" value="1"/>
</dbReference>
<dbReference type="SUPFAM" id="SSF48371">
    <property type="entry name" value="ARM repeat"/>
    <property type="match status" value="1"/>
</dbReference>
<keyword evidence="4 5" id="KW-0067">ATP-binding</keyword>
<keyword evidence="6" id="KW-0472">Membrane</keyword>
<dbReference type="Proteomes" id="UP000326354">
    <property type="component" value="Chromosome"/>
</dbReference>
<evidence type="ECO:0000256" key="5">
    <source>
        <dbReference type="PROSITE-ProRule" id="PRU10141"/>
    </source>
</evidence>
<keyword evidence="9" id="KW-1185">Reference proteome</keyword>
<accession>A0A5S9IIP4</accession>